<feature type="transmembrane region" description="Helical" evidence="1">
    <location>
        <begin position="49"/>
        <end position="69"/>
    </location>
</feature>
<dbReference type="EMBL" id="MN739691">
    <property type="protein sequence ID" value="QHT21402.1"/>
    <property type="molecule type" value="Genomic_DNA"/>
</dbReference>
<organism evidence="2">
    <name type="scientific">viral metagenome</name>
    <dbReference type="NCBI Taxonomy" id="1070528"/>
    <lineage>
        <taxon>unclassified sequences</taxon>
        <taxon>metagenomes</taxon>
        <taxon>organismal metagenomes</taxon>
    </lineage>
</organism>
<proteinExistence type="predicted"/>
<protein>
    <submittedName>
        <fullName evidence="2">Uncharacterized protein</fullName>
    </submittedName>
</protein>
<keyword evidence="1" id="KW-0472">Membrane</keyword>
<evidence type="ECO:0000313" key="2">
    <source>
        <dbReference type="EMBL" id="QHT21402.1"/>
    </source>
</evidence>
<dbReference type="AlphaFoldDB" id="A0A6C0DY66"/>
<name>A0A6C0DY66_9ZZZZ</name>
<sequence length="72" mass="8439">MNYIRTHKLFISILLFFALFFTVHTYKPPMIYNVDGGFRPFGVGYKHKTVIPIWIASIVLAIFSYLLVLHFT</sequence>
<reference evidence="2" key="1">
    <citation type="journal article" date="2020" name="Nature">
        <title>Giant virus diversity and host interactions through global metagenomics.</title>
        <authorList>
            <person name="Schulz F."/>
            <person name="Roux S."/>
            <person name="Paez-Espino D."/>
            <person name="Jungbluth S."/>
            <person name="Walsh D.A."/>
            <person name="Denef V.J."/>
            <person name="McMahon K.D."/>
            <person name="Konstantinidis K.T."/>
            <person name="Eloe-Fadrosh E.A."/>
            <person name="Kyrpides N.C."/>
            <person name="Woyke T."/>
        </authorList>
    </citation>
    <scope>NUCLEOTIDE SEQUENCE</scope>
    <source>
        <strain evidence="2">GVMAG-M-3300023174-92</strain>
    </source>
</reference>
<keyword evidence="1" id="KW-1133">Transmembrane helix</keyword>
<keyword evidence="1" id="KW-0812">Transmembrane</keyword>
<evidence type="ECO:0000256" key="1">
    <source>
        <dbReference type="SAM" id="Phobius"/>
    </source>
</evidence>
<accession>A0A6C0DY66</accession>